<dbReference type="GeneID" id="103388736"/>
<comment type="catalytic activity">
    <reaction evidence="1">
        <text>Thiol-dependent hydrolysis of ester, thioester, amide, peptide and isopeptide bonds formed by the C-terminal Gly of ubiquitin (a 76-residue protein attached to proteins as an intracellular targeting signal).</text>
        <dbReference type="EC" id="3.4.19.12"/>
    </reaction>
</comment>
<evidence type="ECO:0000256" key="7">
    <source>
        <dbReference type="ARBA" id="ARBA00021993"/>
    </source>
</evidence>
<dbReference type="GeneTree" id="ENSGT00940000166924"/>
<dbReference type="InterPro" id="IPR036236">
    <property type="entry name" value="Znf_C2H2_sf"/>
</dbReference>
<evidence type="ECO:0000256" key="6">
    <source>
        <dbReference type="ARBA" id="ARBA00012759"/>
    </source>
</evidence>
<evidence type="ECO:0000256" key="19">
    <source>
        <dbReference type="PROSITE-ProRule" id="PRU00042"/>
    </source>
</evidence>
<feature type="compositionally biased region" description="Basic and acidic residues" evidence="20">
    <location>
        <begin position="218"/>
        <end position="233"/>
    </location>
</feature>
<dbReference type="InterPro" id="IPR013087">
    <property type="entry name" value="Znf_C2H2_type"/>
</dbReference>
<evidence type="ECO:0000256" key="20">
    <source>
        <dbReference type="SAM" id="MobiDB-lite"/>
    </source>
</evidence>
<dbReference type="RefSeq" id="XP_008322090.1">
    <property type="nucleotide sequence ID" value="XM_008323868.3"/>
</dbReference>
<reference evidence="22" key="3">
    <citation type="submission" date="2025-09" db="UniProtKB">
        <authorList>
            <consortium name="Ensembl"/>
        </authorList>
    </citation>
    <scope>IDENTIFICATION</scope>
</reference>
<dbReference type="OMA" id="HHTGYNE"/>
<keyword evidence="10" id="KW-0677">Repeat</keyword>
<dbReference type="InterPro" id="IPR012462">
    <property type="entry name" value="UFSP1/2_DUB_cat"/>
</dbReference>
<sequence length="554" mass="61851">MLTCDICGEEILFEEDMKTHILLSHVENDMHCPLCSLSGVSYDELCFHISSAHPEEQQISQTVTHLTSTSTGTSASMLPEQSSSPGSGCVPPVKTSAISTKKTRQTSASHCNNDINEPKPEHKKAKQQTQLSTKNELFTCPLCGLVCSSSFLLQEHVELHLEEKNAATGQSRLECPVCSVVCSDDDLLQKHVELHLDHAAGSPVSDLELARQLQQQEEEQRRKQEEAQEEREFKKLQKQFGLDGSGGYGRQMEKTMERAVARGLLEPAEFHCKRAEMMASLASGVDDCRTRTQGVVRTLNEYYQTAGRECAHVWLSADTDHYCSSQGDKGWGCGYRNFQMLLSCLHSLDKYSPVLQDKAVHSIPRLQNLIEEAWQQGLDPQGASHFNQRLQGTRAWIGATEIYCLLTSLQISARIIDFHQPTGPSNTHPRLFEWVKHYFCQTSDSSRLPPRVVQTTLPPLYLQHQGHSRTVVGLEQRKNGSLCLLVLDPGSTVSDMRKLMSRDSVATAIRHIRKFPSSLKHKQYQVVAVQGVLSAEEKQISISNSGTLCAERIP</sequence>
<evidence type="ECO:0000256" key="13">
    <source>
        <dbReference type="ARBA" id="ARBA00022833"/>
    </source>
</evidence>
<dbReference type="Gene3D" id="3.90.70.130">
    <property type="match status" value="1"/>
</dbReference>
<keyword evidence="11 19" id="KW-0863">Zinc-finger</keyword>
<keyword evidence="23" id="KW-1185">Reference proteome</keyword>
<evidence type="ECO:0000256" key="8">
    <source>
        <dbReference type="ARBA" id="ARBA00022490"/>
    </source>
</evidence>
<dbReference type="GO" id="GO:0071567">
    <property type="term" value="F:deUFMylase activity"/>
    <property type="evidence" value="ECO:0007669"/>
    <property type="project" value="UniProtKB-ARBA"/>
</dbReference>
<keyword evidence="9" id="KW-0479">Metal-binding</keyword>
<evidence type="ECO:0000313" key="23">
    <source>
        <dbReference type="Proteomes" id="UP000265120"/>
    </source>
</evidence>
<evidence type="ECO:0000256" key="5">
    <source>
        <dbReference type="ARBA" id="ARBA00011274"/>
    </source>
</evidence>
<keyword evidence="13" id="KW-0862">Zinc</keyword>
<comment type="subcellular location">
    <subcellularLocation>
        <location evidence="3">Cytoplasm</location>
    </subcellularLocation>
    <subcellularLocation>
        <location evidence="2">Nucleus</location>
    </subcellularLocation>
</comment>
<evidence type="ECO:0000256" key="2">
    <source>
        <dbReference type="ARBA" id="ARBA00004123"/>
    </source>
</evidence>
<dbReference type="GO" id="GO:0005737">
    <property type="term" value="C:cytoplasm"/>
    <property type="evidence" value="ECO:0007669"/>
    <property type="project" value="UniProtKB-SubCell"/>
</dbReference>
<dbReference type="PANTHER" id="PTHR48153">
    <property type="entry name" value="UFM1-SPECIFIC PROTEASE 2"/>
    <property type="match status" value="1"/>
</dbReference>
<feature type="region of interest" description="Disordered" evidence="20">
    <location>
        <begin position="213"/>
        <end position="233"/>
    </location>
</feature>
<evidence type="ECO:0000256" key="16">
    <source>
        <dbReference type="ARBA" id="ARBA00029662"/>
    </source>
</evidence>
<evidence type="ECO:0000256" key="11">
    <source>
        <dbReference type="ARBA" id="ARBA00022771"/>
    </source>
</evidence>
<dbReference type="KEGG" id="csem:103388736"/>
<dbReference type="InParanoid" id="A0A3P8VPU5"/>
<evidence type="ECO:0000256" key="14">
    <source>
        <dbReference type="ARBA" id="ARBA00022990"/>
    </source>
</evidence>
<dbReference type="SMART" id="SM00355">
    <property type="entry name" value="ZnF_C2H2"/>
    <property type="match status" value="4"/>
</dbReference>
<dbReference type="GO" id="GO:0008270">
    <property type="term" value="F:zinc ion binding"/>
    <property type="evidence" value="ECO:0007669"/>
    <property type="project" value="UniProtKB-KW"/>
</dbReference>
<feature type="domain" description="C2H2-type" evidence="21">
    <location>
        <begin position="138"/>
        <end position="165"/>
    </location>
</feature>
<protein>
    <recommendedName>
        <fullName evidence="7">Zinc finger-containing ubiquitin peptidase 1</fullName>
        <ecNumber evidence="6">3.4.19.12</ecNumber>
    </recommendedName>
    <alternativeName>
        <fullName evidence="17">Lys-63-specific deubiquitinase ZUFSP</fullName>
    </alternativeName>
    <alternativeName>
        <fullName evidence="16">Zinc finger with UFM1-specific peptidase domain protein</fullName>
    </alternativeName>
</protein>
<dbReference type="Pfam" id="PF07910">
    <property type="entry name" value="Peptidase_C78"/>
    <property type="match status" value="1"/>
</dbReference>
<dbReference type="Proteomes" id="UP000265120">
    <property type="component" value="Chromosome 13"/>
</dbReference>
<dbReference type="EC" id="3.4.19.12" evidence="6"/>
<dbReference type="AlphaFoldDB" id="A0A3P8VPU5"/>
<dbReference type="GO" id="GO:0005634">
    <property type="term" value="C:nucleus"/>
    <property type="evidence" value="ECO:0007669"/>
    <property type="project" value="UniProtKB-SubCell"/>
</dbReference>
<comment type="similarity">
    <text evidence="4">Belongs to the peptidase C78 family. ZUFSP subfamily.</text>
</comment>
<keyword evidence="15" id="KW-0539">Nucleus</keyword>
<comment type="function">
    <text evidence="18">Deubiquitinase with endodeubiquitinase activity that specifically interacts with and cleaves 'Lys-63'-linked long polyubiquitin chains. Shows only weak activity against 'Lys-11' and 'Lys-48'-linked chains. Plays an important role in genome stability pathways, functioning to prevent spontaneous DNA damage and also promote cellular survival in response to exogenous DNA damage. Modulates the ubiquitination status of replication protein A (RPA) complex proteins in response to replication stress.</text>
</comment>
<comment type="subunit">
    <text evidence="5">Interacts with RPA1 and RPA2.</text>
</comment>
<dbReference type="Gene3D" id="3.30.160.60">
    <property type="entry name" value="Classic Zinc Finger"/>
    <property type="match status" value="2"/>
</dbReference>
<dbReference type="Ensembl" id="ENSCSET00000016590.1">
    <property type="protein sequence ID" value="ENSCSEP00000016382.1"/>
    <property type="gene ID" value="ENSCSEG00000010533.1"/>
</dbReference>
<dbReference type="Pfam" id="PF00096">
    <property type="entry name" value="zf-C2H2"/>
    <property type="match status" value="1"/>
</dbReference>
<name>A0A3P8VPU5_CYNSE</name>
<evidence type="ECO:0000256" key="18">
    <source>
        <dbReference type="ARBA" id="ARBA00045669"/>
    </source>
</evidence>
<keyword evidence="8" id="KW-0963">Cytoplasm</keyword>
<dbReference type="GO" id="GO:0004843">
    <property type="term" value="F:cysteine-type deubiquitinase activity"/>
    <property type="evidence" value="ECO:0007669"/>
    <property type="project" value="UniProtKB-EC"/>
</dbReference>
<feature type="region of interest" description="Disordered" evidence="20">
    <location>
        <begin position="68"/>
        <end position="129"/>
    </location>
</feature>
<feature type="compositionally biased region" description="Polar residues" evidence="20">
    <location>
        <begin position="96"/>
        <end position="115"/>
    </location>
</feature>
<reference evidence="22" key="2">
    <citation type="submission" date="2025-08" db="UniProtKB">
        <authorList>
            <consortium name="Ensembl"/>
        </authorList>
    </citation>
    <scope>IDENTIFICATION</scope>
</reference>
<dbReference type="FunFam" id="3.90.70.130:FF:000002">
    <property type="entry name" value="Zinc finger containing ubiquitin peptidase 1"/>
    <property type="match status" value="1"/>
</dbReference>
<keyword evidence="14" id="KW-0007">Acetylation</keyword>
<dbReference type="STRING" id="244447.ENSCSEP00000016382"/>
<dbReference type="SUPFAM" id="SSF57667">
    <property type="entry name" value="beta-beta-alpha zinc fingers"/>
    <property type="match status" value="1"/>
</dbReference>
<evidence type="ECO:0000313" key="22">
    <source>
        <dbReference type="Ensembl" id="ENSCSEP00000016382.1"/>
    </source>
</evidence>
<dbReference type="PROSITE" id="PS00028">
    <property type="entry name" value="ZINC_FINGER_C2H2_1"/>
    <property type="match status" value="3"/>
</dbReference>
<evidence type="ECO:0000256" key="9">
    <source>
        <dbReference type="ARBA" id="ARBA00022723"/>
    </source>
</evidence>
<proteinExistence type="inferred from homology"/>
<dbReference type="OrthoDB" id="288987at2759"/>
<feature type="compositionally biased region" description="Low complexity" evidence="20">
    <location>
        <begin position="68"/>
        <end position="93"/>
    </location>
</feature>
<evidence type="ECO:0000256" key="1">
    <source>
        <dbReference type="ARBA" id="ARBA00000707"/>
    </source>
</evidence>
<evidence type="ECO:0000256" key="10">
    <source>
        <dbReference type="ARBA" id="ARBA00022737"/>
    </source>
</evidence>
<evidence type="ECO:0000256" key="12">
    <source>
        <dbReference type="ARBA" id="ARBA00022801"/>
    </source>
</evidence>
<reference evidence="22 23" key="1">
    <citation type="journal article" date="2014" name="Nat. Genet.">
        <title>Whole-genome sequence of a flatfish provides insights into ZW sex chromosome evolution and adaptation to a benthic lifestyle.</title>
        <authorList>
            <person name="Chen S."/>
            <person name="Zhang G."/>
            <person name="Shao C."/>
            <person name="Huang Q."/>
            <person name="Liu G."/>
            <person name="Zhang P."/>
            <person name="Song W."/>
            <person name="An N."/>
            <person name="Chalopin D."/>
            <person name="Volff J.N."/>
            <person name="Hong Y."/>
            <person name="Li Q."/>
            <person name="Sha Z."/>
            <person name="Zhou H."/>
            <person name="Xie M."/>
            <person name="Yu Q."/>
            <person name="Liu Y."/>
            <person name="Xiang H."/>
            <person name="Wang N."/>
            <person name="Wu K."/>
            <person name="Yang C."/>
            <person name="Zhou Q."/>
            <person name="Liao X."/>
            <person name="Yang L."/>
            <person name="Hu Q."/>
            <person name="Zhang J."/>
            <person name="Meng L."/>
            <person name="Jin L."/>
            <person name="Tian Y."/>
            <person name="Lian J."/>
            <person name="Yang J."/>
            <person name="Miao G."/>
            <person name="Liu S."/>
            <person name="Liang Z."/>
            <person name="Yan F."/>
            <person name="Li Y."/>
            <person name="Sun B."/>
            <person name="Zhang H."/>
            <person name="Zhang J."/>
            <person name="Zhu Y."/>
            <person name="Du M."/>
            <person name="Zhao Y."/>
            <person name="Schartl M."/>
            <person name="Tang Q."/>
            <person name="Wang J."/>
        </authorList>
    </citation>
    <scope>NUCLEOTIDE SEQUENCE</scope>
</reference>
<organism evidence="22 23">
    <name type="scientific">Cynoglossus semilaevis</name>
    <name type="common">Tongue sole</name>
    <dbReference type="NCBI Taxonomy" id="244447"/>
    <lineage>
        <taxon>Eukaryota</taxon>
        <taxon>Metazoa</taxon>
        <taxon>Chordata</taxon>
        <taxon>Craniata</taxon>
        <taxon>Vertebrata</taxon>
        <taxon>Euteleostomi</taxon>
        <taxon>Actinopterygii</taxon>
        <taxon>Neopterygii</taxon>
        <taxon>Teleostei</taxon>
        <taxon>Neoteleostei</taxon>
        <taxon>Acanthomorphata</taxon>
        <taxon>Carangaria</taxon>
        <taxon>Pleuronectiformes</taxon>
        <taxon>Pleuronectoidei</taxon>
        <taxon>Cynoglossidae</taxon>
        <taxon>Cynoglossinae</taxon>
        <taxon>Cynoglossus</taxon>
    </lineage>
</organism>
<dbReference type="RefSeq" id="XP_008322089.1">
    <property type="nucleotide sequence ID" value="XM_008323867.3"/>
</dbReference>
<accession>A0A3P8VPU5</accession>
<dbReference type="PANTHER" id="PTHR48153:SF4">
    <property type="entry name" value="UBIQUITIN CARBOXYL-TERMINAL HYDROLASE MUG105"/>
    <property type="match status" value="1"/>
</dbReference>
<evidence type="ECO:0000256" key="17">
    <source>
        <dbReference type="ARBA" id="ARBA00031481"/>
    </source>
</evidence>
<dbReference type="FunCoup" id="A0A3P8VPU5">
    <property type="interactions" value="779"/>
</dbReference>
<keyword evidence="12" id="KW-0378">Hydrolase</keyword>
<evidence type="ECO:0000256" key="3">
    <source>
        <dbReference type="ARBA" id="ARBA00004496"/>
    </source>
</evidence>
<dbReference type="CTD" id="562478"/>
<evidence type="ECO:0000256" key="15">
    <source>
        <dbReference type="ARBA" id="ARBA00023242"/>
    </source>
</evidence>
<evidence type="ECO:0000259" key="21">
    <source>
        <dbReference type="PROSITE" id="PS50157"/>
    </source>
</evidence>
<evidence type="ECO:0000256" key="4">
    <source>
        <dbReference type="ARBA" id="ARBA00010469"/>
    </source>
</evidence>
<dbReference type="PROSITE" id="PS50157">
    <property type="entry name" value="ZINC_FINGER_C2H2_2"/>
    <property type="match status" value="1"/>
</dbReference>